<name>A0A2S9SSU8_9BACT</name>
<protein>
    <submittedName>
        <fullName evidence="1">Uncharacterized protein</fullName>
    </submittedName>
</protein>
<proteinExistence type="predicted"/>
<dbReference type="EMBL" id="NXGH01000016">
    <property type="protein sequence ID" value="PRM89642.1"/>
    <property type="molecule type" value="Genomic_DNA"/>
</dbReference>
<sequence length="170" mass="20635">MYFKELLNLKKDERGLMNFNELLNLLPNTPEDVLSQFFYDHGQKYDFQEQYAHLEINKLKWRKIELKADEIIKSSFYEHYSNYIFEVSERLNKFKEEYFSCIDIREEVVNKWEKEKTWLKTPIFLDAKLLEKSNKLHLVEGHTRFGILKGLLSKKVISKNSIHKIWFGEY</sequence>
<dbReference type="Proteomes" id="UP000238649">
    <property type="component" value="Unassembled WGS sequence"/>
</dbReference>
<dbReference type="RefSeq" id="WP_105911890.1">
    <property type="nucleotide sequence ID" value="NZ_NXGH01000016.1"/>
</dbReference>
<organism evidence="1 2">
    <name type="scientific">Aliarcobacter cryaerophilus</name>
    <dbReference type="NCBI Taxonomy" id="28198"/>
    <lineage>
        <taxon>Bacteria</taxon>
        <taxon>Pseudomonadati</taxon>
        <taxon>Campylobacterota</taxon>
        <taxon>Epsilonproteobacteria</taxon>
        <taxon>Campylobacterales</taxon>
        <taxon>Arcobacteraceae</taxon>
        <taxon>Aliarcobacter</taxon>
    </lineage>
</organism>
<dbReference type="OrthoDB" id="5918147at2"/>
<evidence type="ECO:0000313" key="2">
    <source>
        <dbReference type="Proteomes" id="UP000238649"/>
    </source>
</evidence>
<dbReference type="AlphaFoldDB" id="A0A2S9SSU8"/>
<gene>
    <name evidence="1" type="ORF">CJ671_06415</name>
</gene>
<reference evidence="1 2" key="1">
    <citation type="submission" date="2017-09" db="EMBL/GenBank/DDBJ databases">
        <title>Reassesment of A. cryaerophilus.</title>
        <authorList>
            <person name="Perez-Cataluna A."/>
            <person name="Collado L."/>
            <person name="Salgado O."/>
            <person name="Lefinanco V."/>
            <person name="Figueras M.J."/>
        </authorList>
    </citation>
    <scope>NUCLEOTIDE SEQUENCE [LARGE SCALE GENOMIC DNA]</scope>
    <source>
        <strain evidence="1 2">LMG 9871</strain>
    </source>
</reference>
<accession>A0A2S9SSU8</accession>
<evidence type="ECO:0000313" key="1">
    <source>
        <dbReference type="EMBL" id="PRM89642.1"/>
    </source>
</evidence>
<comment type="caution">
    <text evidence="1">The sequence shown here is derived from an EMBL/GenBank/DDBJ whole genome shotgun (WGS) entry which is preliminary data.</text>
</comment>